<keyword evidence="2" id="KW-1185">Reference proteome</keyword>
<dbReference type="EMBL" id="KM236237">
    <property type="protein sequence ID" value="AIK68021.1"/>
    <property type="molecule type" value="Genomic_DNA"/>
</dbReference>
<dbReference type="Proteomes" id="UP000201263">
    <property type="component" value="Segment"/>
</dbReference>
<sequence>MMVNFKAGDLISPKNRECIKEFPYWENLEIVSFCSDLCEAVVRQKDGWMCNHFNLDPEFGEEFEVVGSV</sequence>
<gene>
    <name evidence="1" type="ORF">CPTMiller_0085</name>
</gene>
<organism evidence="1 2">
    <name type="scientific">Citrobacter phage Miller</name>
    <dbReference type="NCBI Taxonomy" id="1527524"/>
    <lineage>
        <taxon>Viruses</taxon>
        <taxon>Duplodnaviria</taxon>
        <taxon>Heunggongvirae</taxon>
        <taxon>Uroviricota</taxon>
        <taxon>Caudoviricetes</taxon>
        <taxon>Pantevenvirales</taxon>
        <taxon>Straboviridae</taxon>
        <taxon>Pseudotevenvirus</taxon>
        <taxon>Pseudotevenvirus miller</taxon>
    </lineage>
</organism>
<evidence type="ECO:0000313" key="2">
    <source>
        <dbReference type="Proteomes" id="UP000201263"/>
    </source>
</evidence>
<accession>A0A076YPA3</accession>
<reference evidence="1 2" key="1">
    <citation type="submission" date="2014-07" db="EMBL/GenBank/DDBJ databases">
        <title>Complete Genome of Citrobacter freundii Myophage Miller.</title>
        <authorList>
            <person name="Hwang K."/>
            <person name="Luna A.J."/>
            <person name="Hernandez A.C."/>
            <person name="Everett G.F.K."/>
        </authorList>
    </citation>
    <scope>NUCLEOTIDE SEQUENCE [LARGE SCALE GENOMIC DNA]</scope>
</reference>
<protein>
    <submittedName>
        <fullName evidence="1">Uncharacterized protein</fullName>
    </submittedName>
</protein>
<proteinExistence type="predicted"/>
<evidence type="ECO:0000313" key="1">
    <source>
        <dbReference type="EMBL" id="AIK68021.1"/>
    </source>
</evidence>
<dbReference type="RefSeq" id="YP_009097687.1">
    <property type="nucleotide sequence ID" value="NC_025414.1"/>
</dbReference>
<dbReference type="GeneID" id="22113557"/>
<name>A0A076YPA3_9CAUD</name>
<dbReference type="KEGG" id="vg:22113557"/>